<reference evidence="1" key="1">
    <citation type="submission" date="2019-02" db="EMBL/GenBank/DDBJ databases">
        <authorList>
            <person name="Gruber-Vodicka R. H."/>
            <person name="Seah K. B. B."/>
        </authorList>
    </citation>
    <scope>NUCLEOTIDE SEQUENCE</scope>
    <source>
        <strain evidence="1">BECK_M7</strain>
    </source>
</reference>
<evidence type="ECO:0000313" key="1">
    <source>
        <dbReference type="EMBL" id="VFJ93442.1"/>
    </source>
</evidence>
<protein>
    <submittedName>
        <fullName evidence="1">Uncharacterized protein</fullName>
    </submittedName>
</protein>
<sequence>MRGLEPRTLGVTDYDMDAPLKAIRRLMLESNGLITIALRRSLIMEARRSEQMPISMKYKSYGCEMCSLRVPIVKLNRLWLINLACRCLFCVRRA</sequence>
<accession>A0A450ULM8</accession>
<dbReference type="AlphaFoldDB" id="A0A450ULM8"/>
<gene>
    <name evidence="1" type="ORF">BECKLFY1418B_GA0070995_10469</name>
</gene>
<name>A0A450ULM8_9GAMM</name>
<organism evidence="1">
    <name type="scientific">Candidatus Kentrum sp. LFY</name>
    <dbReference type="NCBI Taxonomy" id="2126342"/>
    <lineage>
        <taxon>Bacteria</taxon>
        <taxon>Pseudomonadati</taxon>
        <taxon>Pseudomonadota</taxon>
        <taxon>Gammaproteobacteria</taxon>
        <taxon>Candidatus Kentrum</taxon>
    </lineage>
</organism>
<proteinExistence type="predicted"/>
<dbReference type="EMBL" id="CAADFF010000046">
    <property type="protein sequence ID" value="VFJ93442.1"/>
    <property type="molecule type" value="Genomic_DNA"/>
</dbReference>